<reference evidence="4 5" key="1">
    <citation type="submission" date="2021-02" db="EMBL/GenBank/DDBJ databases">
        <title>Genome assembly of Pseudopithomyces chartarum.</title>
        <authorList>
            <person name="Jauregui R."/>
            <person name="Singh J."/>
            <person name="Voisey C."/>
        </authorList>
    </citation>
    <scope>NUCLEOTIDE SEQUENCE [LARGE SCALE GENOMIC DNA]</scope>
    <source>
        <strain evidence="4 5">AGR01</strain>
    </source>
</reference>
<dbReference type="PANTHER" id="PTHR23244:SF484">
    <property type="entry name" value="KELCH REPEAT-CONTAINING PROTEIN"/>
    <property type="match status" value="1"/>
</dbReference>
<feature type="signal peptide" evidence="3">
    <location>
        <begin position="1"/>
        <end position="31"/>
    </location>
</feature>
<feature type="transmembrane region" description="Helical" evidence="2">
    <location>
        <begin position="536"/>
        <end position="558"/>
    </location>
</feature>
<feature type="region of interest" description="Disordered" evidence="1">
    <location>
        <begin position="635"/>
        <end position="777"/>
    </location>
</feature>
<feature type="region of interest" description="Disordered" evidence="1">
    <location>
        <begin position="568"/>
        <end position="587"/>
    </location>
</feature>
<dbReference type="PANTHER" id="PTHR23244">
    <property type="entry name" value="KELCH REPEAT DOMAIN"/>
    <property type="match status" value="1"/>
</dbReference>
<evidence type="ECO:0000313" key="5">
    <source>
        <dbReference type="Proteomes" id="UP001280581"/>
    </source>
</evidence>
<dbReference type="Gene3D" id="1.20.5.510">
    <property type="entry name" value="Single helix bin"/>
    <property type="match status" value="1"/>
</dbReference>
<accession>A0AAN6RHY7</accession>
<keyword evidence="2" id="KW-1133">Transmembrane helix</keyword>
<evidence type="ECO:0000256" key="2">
    <source>
        <dbReference type="SAM" id="Phobius"/>
    </source>
</evidence>
<sequence length="777" mass="84073">MATDRGRLPRPLAAPMLLLIFWAICAVRVAAQLPPKTAGPDPVKSFCMRWWSQCESTYPSLRSKADDDDHAAVVKDRVLYIDSGIERFNDSGDVYLGINNHILSINLTETWDWKVPSNEPGGLSIGVTRKNVTNPDTGTAVPNLIRGHLFHGPQNTSKIFNYGGATYMYNQSFEGWIQPETSTYPLWTYDPEAEQHWGQINIGQPWQPNHGAAAEDIEGGIGYYLGGQIDMGTSIKTLGPLKDKTQNLSLPLDGMLIIDLVNNVSNNISVSSMNKNLPRVGGSLDYFDAVGDGGILVALGGQIHPNRKPEDAANRTEGELISFDTVDVFDLASYYADPASNGTWYQQTTTGDIPPPRIDYCTVTSSAPDNSSQHIYIYGGTDPIKNIHYDDVMILSLPSFTWSTFWPQGESARLGHNCHRAGKRQMVTVGGNVTNLPCDWELKGVAFLDLVTGDWGSVFLSNQSDYQVPKHVFSATNGTSAGKATVGEPKQGWTSKGLGQVFRKSRYTVPSTWSLPPDPTMESPGKPAPRKTSAGAIAGGVVGGVVGLALLAGLLFYLHRRRARARKLAEAESDEVPHSRDSDEKKAGFAHEDTKYELQGVNENNPAELPGPEAVELNAPREFVEADHDTAAWASELPGTNTAPGGVHGVPIVRTPGDDLPESPEYTPGLRRPASAGSNRRGRRRSSTSSERARASSQPRTVPQPREAAQREDYFSASSGRSNVVESSKSDDVFRTPAEQVSPPEPGRVVPASKPAKPPTPPSPPTPPVPVLPGTAV</sequence>
<name>A0AAN6RHY7_9PLEO</name>
<evidence type="ECO:0000313" key="4">
    <source>
        <dbReference type="EMBL" id="KAK3210006.1"/>
    </source>
</evidence>
<dbReference type="InterPro" id="IPR015915">
    <property type="entry name" value="Kelch-typ_b-propeller"/>
</dbReference>
<organism evidence="4 5">
    <name type="scientific">Pseudopithomyces chartarum</name>
    <dbReference type="NCBI Taxonomy" id="1892770"/>
    <lineage>
        <taxon>Eukaryota</taxon>
        <taxon>Fungi</taxon>
        <taxon>Dikarya</taxon>
        <taxon>Ascomycota</taxon>
        <taxon>Pezizomycotina</taxon>
        <taxon>Dothideomycetes</taxon>
        <taxon>Pleosporomycetidae</taxon>
        <taxon>Pleosporales</taxon>
        <taxon>Massarineae</taxon>
        <taxon>Didymosphaeriaceae</taxon>
        <taxon>Pseudopithomyces</taxon>
    </lineage>
</organism>
<feature type="compositionally biased region" description="Polar residues" evidence="1">
    <location>
        <begin position="716"/>
        <end position="727"/>
    </location>
</feature>
<proteinExistence type="predicted"/>
<keyword evidence="5" id="KW-1185">Reference proteome</keyword>
<feature type="region of interest" description="Disordered" evidence="1">
    <location>
        <begin position="512"/>
        <end position="531"/>
    </location>
</feature>
<keyword evidence="2" id="KW-0812">Transmembrane</keyword>
<dbReference type="SUPFAM" id="SSF117281">
    <property type="entry name" value="Kelch motif"/>
    <property type="match status" value="1"/>
</dbReference>
<keyword evidence="3" id="KW-0732">Signal</keyword>
<feature type="compositionally biased region" description="Pro residues" evidence="1">
    <location>
        <begin position="756"/>
        <end position="771"/>
    </location>
</feature>
<dbReference type="EMBL" id="WVTA01000005">
    <property type="protein sequence ID" value="KAK3210006.1"/>
    <property type="molecule type" value="Genomic_DNA"/>
</dbReference>
<evidence type="ECO:0000256" key="1">
    <source>
        <dbReference type="SAM" id="MobiDB-lite"/>
    </source>
</evidence>
<gene>
    <name evidence="4" type="ORF">GRF29_44g1347663</name>
</gene>
<evidence type="ECO:0000256" key="3">
    <source>
        <dbReference type="SAM" id="SignalP"/>
    </source>
</evidence>
<comment type="caution">
    <text evidence="4">The sequence shown here is derived from an EMBL/GenBank/DDBJ whole genome shotgun (WGS) entry which is preliminary data.</text>
</comment>
<protein>
    <submittedName>
        <fullName evidence="4">Uncharacterized protein</fullName>
    </submittedName>
</protein>
<dbReference type="Proteomes" id="UP001280581">
    <property type="component" value="Unassembled WGS sequence"/>
</dbReference>
<dbReference type="Gene3D" id="2.120.10.80">
    <property type="entry name" value="Kelch-type beta propeller"/>
    <property type="match status" value="1"/>
</dbReference>
<keyword evidence="2" id="KW-0472">Membrane</keyword>
<dbReference type="AlphaFoldDB" id="A0AAN6RHY7"/>
<feature type="chain" id="PRO_5043028195" evidence="3">
    <location>
        <begin position="32"/>
        <end position="777"/>
    </location>
</feature>